<dbReference type="RefSeq" id="WP_207290024.1">
    <property type="nucleotide sequence ID" value="NZ_CP071462.1"/>
</dbReference>
<organism evidence="2 3">
    <name type="scientific">Haloterrigena alkaliphila</name>
    <dbReference type="NCBI Taxonomy" id="2816475"/>
    <lineage>
        <taxon>Archaea</taxon>
        <taxon>Methanobacteriati</taxon>
        <taxon>Methanobacteriota</taxon>
        <taxon>Stenosarchaea group</taxon>
        <taxon>Halobacteria</taxon>
        <taxon>Halobacteriales</taxon>
        <taxon>Natrialbaceae</taxon>
        <taxon>Haloterrigena</taxon>
    </lineage>
</organism>
<evidence type="ECO:0000256" key="1">
    <source>
        <dbReference type="SAM" id="MobiDB-lite"/>
    </source>
</evidence>
<dbReference type="EMBL" id="CP071462">
    <property type="protein sequence ID" value="QSX00304.1"/>
    <property type="molecule type" value="Genomic_DNA"/>
</dbReference>
<dbReference type="Proteomes" id="UP000663203">
    <property type="component" value="Chromosome"/>
</dbReference>
<dbReference type="AlphaFoldDB" id="A0A8A2VDZ6"/>
<feature type="region of interest" description="Disordered" evidence="1">
    <location>
        <begin position="158"/>
        <end position="177"/>
    </location>
</feature>
<dbReference type="KEGG" id="hakz:J0X25_04890"/>
<proteinExistence type="predicted"/>
<dbReference type="PROSITE" id="PS51257">
    <property type="entry name" value="PROKAR_LIPOPROTEIN"/>
    <property type="match status" value="1"/>
</dbReference>
<accession>A0A8A2VDZ6</accession>
<protein>
    <submittedName>
        <fullName evidence="2">Uncharacterized protein</fullName>
    </submittedName>
</protein>
<keyword evidence="3" id="KW-1185">Reference proteome</keyword>
<feature type="compositionally biased region" description="Low complexity" evidence="1">
    <location>
        <begin position="167"/>
        <end position="177"/>
    </location>
</feature>
<reference evidence="2 3" key="1">
    <citation type="submission" date="2021-03" db="EMBL/GenBank/DDBJ databases">
        <title>Haloterrigena longa sp. nov. and Haloterrigena limicola sp. nov., extremely halophilic archaea isolated from a salt lake.</title>
        <authorList>
            <person name="Henglin C."/>
        </authorList>
    </citation>
    <scope>NUCLEOTIDE SEQUENCE [LARGE SCALE GENOMIC DNA]</scope>
    <source>
        <strain evidence="2 3">KZCA68</strain>
    </source>
</reference>
<gene>
    <name evidence="2" type="ORF">J0X25_04890</name>
</gene>
<sequence>MNWTRRRLAGAALATAGLAGCLGNDGSSGNGGDGDGGDSDDGSGGHDAEAALEDADVTDFVGEEEIEITVDPDGNSFVPEAFEIDRRTVVNWVWEGSSVGLYPLDLPPECMWDEEDNEDDEWAAGDQFDRLFWAPGAYLYASRNDDGEEFTGAFRVVETDGEGDGGNESTEGGNESA</sequence>
<feature type="region of interest" description="Disordered" evidence="1">
    <location>
        <begin position="29"/>
        <end position="48"/>
    </location>
</feature>
<dbReference type="GeneID" id="63186617"/>
<name>A0A8A2VDZ6_9EURY</name>
<evidence type="ECO:0000313" key="2">
    <source>
        <dbReference type="EMBL" id="QSX00304.1"/>
    </source>
</evidence>
<evidence type="ECO:0000313" key="3">
    <source>
        <dbReference type="Proteomes" id="UP000663203"/>
    </source>
</evidence>